<accession>A0ABU3EHA1</accession>
<dbReference type="InterPro" id="IPR027417">
    <property type="entry name" value="P-loop_NTPase"/>
</dbReference>
<dbReference type="Gene3D" id="3.40.50.300">
    <property type="entry name" value="P-loop containing nucleotide triphosphate hydrolases"/>
    <property type="match status" value="1"/>
</dbReference>
<gene>
    <name evidence="1" type="ORF">RM190_17180</name>
</gene>
<sequence length="178" mass="19377">MLHALPFALLPSRVHEAQGSGRVIFAIWQAQRRPHAVWVRAKRQSEMPLFPGMTVIHAEGTDILWAAEEALRSMPRALVIAQPDQRLSLMAGRRLQLGAEAGGSTGLLLIRPEAGSPATETRWDCRPLAGDSTLHRWDLIKNKKGTTGSWTLDWDGTSAAFHMVSATGQRSGLAGQPG</sequence>
<comment type="caution">
    <text evidence="1">The sequence shown here is derived from an EMBL/GenBank/DDBJ whole genome shotgun (WGS) entry which is preliminary data.</text>
</comment>
<evidence type="ECO:0008006" key="3">
    <source>
        <dbReference type="Google" id="ProtNLM"/>
    </source>
</evidence>
<organism evidence="1 2">
    <name type="scientific">Paracoccus broussonetiae</name>
    <dbReference type="NCBI Taxonomy" id="3075834"/>
    <lineage>
        <taxon>Bacteria</taxon>
        <taxon>Pseudomonadati</taxon>
        <taxon>Pseudomonadota</taxon>
        <taxon>Alphaproteobacteria</taxon>
        <taxon>Rhodobacterales</taxon>
        <taxon>Paracoccaceae</taxon>
        <taxon>Paracoccus</taxon>
    </lineage>
</organism>
<dbReference type="SUPFAM" id="SSF52540">
    <property type="entry name" value="P-loop containing nucleoside triphosphate hydrolases"/>
    <property type="match status" value="1"/>
</dbReference>
<evidence type="ECO:0000313" key="1">
    <source>
        <dbReference type="EMBL" id="MDT1063608.1"/>
    </source>
</evidence>
<reference evidence="2" key="1">
    <citation type="submission" date="2023-07" db="EMBL/GenBank/DDBJ databases">
        <title>Characterization of two Paracoccaceae strains isolated from Phycosphere and proposal of Xinfangfangia lacusdiani sp. nov.</title>
        <authorList>
            <person name="Deng Y."/>
            <person name="Zhang Y.Q."/>
        </authorList>
    </citation>
    <scope>NUCLEOTIDE SEQUENCE [LARGE SCALE GENOMIC DNA]</scope>
    <source>
        <strain evidence="2">CPCC 101403</strain>
    </source>
</reference>
<dbReference type="Proteomes" id="UP001251085">
    <property type="component" value="Unassembled WGS sequence"/>
</dbReference>
<dbReference type="EMBL" id="JAVRQI010000014">
    <property type="protein sequence ID" value="MDT1063608.1"/>
    <property type="molecule type" value="Genomic_DNA"/>
</dbReference>
<protein>
    <recommendedName>
        <fullName evidence="3">Protein ImuA</fullName>
    </recommendedName>
</protein>
<name>A0ABU3EHA1_9RHOB</name>
<proteinExistence type="predicted"/>
<keyword evidence="2" id="KW-1185">Reference proteome</keyword>
<evidence type="ECO:0000313" key="2">
    <source>
        <dbReference type="Proteomes" id="UP001251085"/>
    </source>
</evidence>
<dbReference type="RefSeq" id="WP_311760700.1">
    <property type="nucleotide sequence ID" value="NZ_JAVRQI010000014.1"/>
</dbReference>